<dbReference type="SUPFAM" id="SSF46689">
    <property type="entry name" value="Homeodomain-like"/>
    <property type="match status" value="1"/>
</dbReference>
<sequence>MNGIVSDPEISGGSPRIDGTRITVLDVKRRVIDAEENPHVVAGEYDISMAELFRALTHYYDHRREFEKRERDADQERTEGERASRRLVEHVEQSGLENGERAD</sequence>
<dbReference type="RefSeq" id="WP_256532459.1">
    <property type="nucleotide sequence ID" value="NZ_CP101824.1"/>
</dbReference>
<protein>
    <submittedName>
        <fullName evidence="2">DUF433 domain-containing protein</fullName>
    </submittedName>
</protein>
<evidence type="ECO:0000313" key="3">
    <source>
        <dbReference type="Proteomes" id="UP001595846"/>
    </source>
</evidence>
<organism evidence="2 3">
    <name type="scientific">Halovivax cerinus</name>
    <dbReference type="NCBI Taxonomy" id="1487865"/>
    <lineage>
        <taxon>Archaea</taxon>
        <taxon>Methanobacteriati</taxon>
        <taxon>Methanobacteriota</taxon>
        <taxon>Stenosarchaea group</taxon>
        <taxon>Halobacteria</taxon>
        <taxon>Halobacteriales</taxon>
        <taxon>Natrialbaceae</taxon>
        <taxon>Halovivax</taxon>
    </lineage>
</organism>
<name>A0ABD5NTC0_9EURY</name>
<keyword evidence="3" id="KW-1185">Reference proteome</keyword>
<dbReference type="InterPro" id="IPR009057">
    <property type="entry name" value="Homeodomain-like_sf"/>
</dbReference>
<dbReference type="InterPro" id="IPR007367">
    <property type="entry name" value="DUF433"/>
</dbReference>
<dbReference type="Pfam" id="PF04255">
    <property type="entry name" value="DUF433"/>
    <property type="match status" value="1"/>
</dbReference>
<dbReference type="EMBL" id="JBHSAQ010000016">
    <property type="protein sequence ID" value="MFC3960180.1"/>
    <property type="molecule type" value="Genomic_DNA"/>
</dbReference>
<gene>
    <name evidence="2" type="ORF">ACFOUR_17610</name>
</gene>
<dbReference type="AlphaFoldDB" id="A0ABD5NTC0"/>
<comment type="caution">
    <text evidence="2">The sequence shown here is derived from an EMBL/GenBank/DDBJ whole genome shotgun (WGS) entry which is preliminary data.</text>
</comment>
<accession>A0ABD5NTC0</accession>
<proteinExistence type="predicted"/>
<dbReference type="InterPro" id="IPR036388">
    <property type="entry name" value="WH-like_DNA-bd_sf"/>
</dbReference>
<dbReference type="Proteomes" id="UP001595846">
    <property type="component" value="Unassembled WGS sequence"/>
</dbReference>
<dbReference type="Gene3D" id="1.10.10.10">
    <property type="entry name" value="Winged helix-like DNA-binding domain superfamily/Winged helix DNA-binding domain"/>
    <property type="match status" value="1"/>
</dbReference>
<dbReference type="GeneID" id="73901542"/>
<reference evidence="2 3" key="1">
    <citation type="journal article" date="2019" name="Int. J. Syst. Evol. Microbiol.">
        <title>The Global Catalogue of Microorganisms (GCM) 10K type strain sequencing project: providing services to taxonomists for standard genome sequencing and annotation.</title>
        <authorList>
            <consortium name="The Broad Institute Genomics Platform"/>
            <consortium name="The Broad Institute Genome Sequencing Center for Infectious Disease"/>
            <person name="Wu L."/>
            <person name="Ma J."/>
        </authorList>
    </citation>
    <scope>NUCLEOTIDE SEQUENCE [LARGE SCALE GENOMIC DNA]</scope>
    <source>
        <strain evidence="2 3">IBRC-M 10256</strain>
    </source>
</reference>
<feature type="region of interest" description="Disordered" evidence="1">
    <location>
        <begin position="67"/>
        <end position="103"/>
    </location>
</feature>
<evidence type="ECO:0000256" key="1">
    <source>
        <dbReference type="SAM" id="MobiDB-lite"/>
    </source>
</evidence>
<evidence type="ECO:0000313" key="2">
    <source>
        <dbReference type="EMBL" id="MFC3960180.1"/>
    </source>
</evidence>